<accession>A0A8S1YLK6</accession>
<name>A0A8S1YLK6_PAROT</name>
<protein>
    <submittedName>
        <fullName evidence="1">Uncharacterized protein</fullName>
    </submittedName>
</protein>
<comment type="caution">
    <text evidence="1">The sequence shown here is derived from an EMBL/GenBank/DDBJ whole genome shotgun (WGS) entry which is preliminary data.</text>
</comment>
<keyword evidence="2" id="KW-1185">Reference proteome</keyword>
<dbReference type="AlphaFoldDB" id="A0A8S1YLK6"/>
<sequence length="79" mass="9584">MYELKVNKCEKKFNTQNNEFLIERSLSNQTKNNKFLSQILTTLSFYKKLFTSCQMRFLTQQKCDKWLPSNHHPVYLQFV</sequence>
<evidence type="ECO:0000313" key="1">
    <source>
        <dbReference type="EMBL" id="CAD8214603.1"/>
    </source>
</evidence>
<dbReference type="EMBL" id="CAJJDP010000187">
    <property type="protein sequence ID" value="CAD8214603.1"/>
    <property type="molecule type" value="Genomic_DNA"/>
</dbReference>
<evidence type="ECO:0000313" key="2">
    <source>
        <dbReference type="Proteomes" id="UP000683925"/>
    </source>
</evidence>
<gene>
    <name evidence="1" type="ORF">POCTA_138.1.T1830007</name>
</gene>
<organism evidence="1 2">
    <name type="scientific">Paramecium octaurelia</name>
    <dbReference type="NCBI Taxonomy" id="43137"/>
    <lineage>
        <taxon>Eukaryota</taxon>
        <taxon>Sar</taxon>
        <taxon>Alveolata</taxon>
        <taxon>Ciliophora</taxon>
        <taxon>Intramacronucleata</taxon>
        <taxon>Oligohymenophorea</taxon>
        <taxon>Peniculida</taxon>
        <taxon>Parameciidae</taxon>
        <taxon>Paramecium</taxon>
    </lineage>
</organism>
<reference evidence="1" key="1">
    <citation type="submission" date="2021-01" db="EMBL/GenBank/DDBJ databases">
        <authorList>
            <consortium name="Genoscope - CEA"/>
            <person name="William W."/>
        </authorList>
    </citation>
    <scope>NUCLEOTIDE SEQUENCE</scope>
</reference>
<dbReference type="Proteomes" id="UP000683925">
    <property type="component" value="Unassembled WGS sequence"/>
</dbReference>
<proteinExistence type="predicted"/>